<sequence>MAAIFVPPLPFTVAASSPAPLVGSVANLNIDIPGMVWRGSNASSIIVDLGASAVAYDTVAVIGTNLAANDTVRIRTGTGNDGTSGGYAGTALPAWSGSKSPASSADCIYRLGSTRTERYLRIDFTSSNASGYVQAVRLVIGKAITTMGVDFDAEQGFVDRAVISTGAGYTSIDEYDVLISWKFSTGWISEASWRNDWFPMLQSVGQRRGILFIPDDGTPANWQSDAIFGRFTQSVSGKSEFYNAWRVESTITSIAP</sequence>
<dbReference type="EMBL" id="SGIS01000035">
    <property type="protein sequence ID" value="RZF61214.1"/>
    <property type="molecule type" value="Genomic_DNA"/>
</dbReference>
<name>A0A4Q6XUP5_9SPHN</name>
<organism evidence="1 2">
    <name type="scientific">Sphingomonas populi</name>
    <dbReference type="NCBI Taxonomy" id="2484750"/>
    <lineage>
        <taxon>Bacteria</taxon>
        <taxon>Pseudomonadati</taxon>
        <taxon>Pseudomonadota</taxon>
        <taxon>Alphaproteobacteria</taxon>
        <taxon>Sphingomonadales</taxon>
        <taxon>Sphingomonadaceae</taxon>
        <taxon>Sphingomonas</taxon>
    </lineage>
</organism>
<keyword evidence="2" id="KW-1185">Reference proteome</keyword>
<dbReference type="Proteomes" id="UP000292085">
    <property type="component" value="Unassembled WGS sequence"/>
</dbReference>
<dbReference type="OrthoDB" id="7467387at2"/>
<evidence type="ECO:0000313" key="2">
    <source>
        <dbReference type="Proteomes" id="UP000292085"/>
    </source>
</evidence>
<accession>A0A4Q6XUP5</accession>
<dbReference type="RefSeq" id="WP_130159620.1">
    <property type="nucleotide sequence ID" value="NZ_SGIS01000035.1"/>
</dbReference>
<comment type="caution">
    <text evidence="1">The sequence shown here is derived from an EMBL/GenBank/DDBJ whole genome shotgun (WGS) entry which is preliminary data.</text>
</comment>
<protein>
    <submittedName>
        <fullName evidence="1">Uncharacterized protein</fullName>
    </submittedName>
</protein>
<proteinExistence type="predicted"/>
<dbReference type="AlphaFoldDB" id="A0A4Q6XUP5"/>
<gene>
    <name evidence="1" type="ORF">EWE75_18660</name>
</gene>
<evidence type="ECO:0000313" key="1">
    <source>
        <dbReference type="EMBL" id="RZF61214.1"/>
    </source>
</evidence>
<reference evidence="1 2" key="1">
    <citation type="submission" date="2019-02" db="EMBL/GenBank/DDBJ databases">
        <authorList>
            <person name="Li Y."/>
        </authorList>
    </citation>
    <scope>NUCLEOTIDE SEQUENCE [LARGE SCALE GENOMIC DNA]</scope>
    <source>
        <strain evidence="1 2">3-7</strain>
    </source>
</reference>